<dbReference type="EMBL" id="MT829326">
    <property type="protein sequence ID" value="QOI67915.1"/>
    <property type="molecule type" value="Genomic_DNA"/>
</dbReference>
<evidence type="ECO:0000313" key="3">
    <source>
        <dbReference type="Proteomes" id="UP000612137"/>
    </source>
</evidence>
<keyword evidence="1" id="KW-0472">Membrane</keyword>
<protein>
    <submittedName>
        <fullName evidence="2">Putative membrane protein</fullName>
    </submittedName>
</protein>
<name>A0A7S6IL80_9CAUD</name>
<organism evidence="2 3">
    <name type="scientific">Enterococcus phage FX417</name>
    <dbReference type="NCBI Taxonomy" id="2769573"/>
    <lineage>
        <taxon>Viruses</taxon>
        <taxon>Duplodnaviria</taxon>
        <taxon>Heunggongvirae</taxon>
        <taxon>Uroviricota</taxon>
        <taxon>Caudoviricetes</taxon>
        <taxon>Efquatrovirus</taxon>
        <taxon>Efquatrovirus LY0322</taxon>
    </lineage>
</organism>
<sequence>MIKLLKAIAFALLVTLGIALPLAFVFIIYMSYVTAGWAGIWLMLIVLYIMIK</sequence>
<keyword evidence="1" id="KW-1133">Transmembrane helix</keyword>
<reference evidence="2" key="1">
    <citation type="submission" date="2020-07" db="EMBL/GenBank/DDBJ databases">
        <authorList>
            <person name="Dong S."/>
        </authorList>
    </citation>
    <scope>NUCLEOTIDE SEQUENCE</scope>
</reference>
<dbReference type="Proteomes" id="UP000612137">
    <property type="component" value="Segment"/>
</dbReference>
<evidence type="ECO:0000256" key="1">
    <source>
        <dbReference type="SAM" id="Phobius"/>
    </source>
</evidence>
<accession>A0A7S6IL80</accession>
<keyword evidence="1" id="KW-0812">Transmembrane</keyword>
<evidence type="ECO:0000313" key="2">
    <source>
        <dbReference type="EMBL" id="QOI67915.1"/>
    </source>
</evidence>
<feature type="transmembrane region" description="Helical" evidence="1">
    <location>
        <begin position="35"/>
        <end position="51"/>
    </location>
</feature>
<feature type="transmembrane region" description="Helical" evidence="1">
    <location>
        <begin position="7"/>
        <end position="29"/>
    </location>
</feature>
<proteinExistence type="predicted"/>